<dbReference type="RefSeq" id="WP_132035881.1">
    <property type="nucleotide sequence ID" value="NZ_SMAI01000021.1"/>
</dbReference>
<organism evidence="3 4">
    <name type="scientific">Aquabacter spiritensis</name>
    <dbReference type="NCBI Taxonomy" id="933073"/>
    <lineage>
        <taxon>Bacteria</taxon>
        <taxon>Pseudomonadati</taxon>
        <taxon>Pseudomonadota</taxon>
        <taxon>Alphaproteobacteria</taxon>
        <taxon>Hyphomicrobiales</taxon>
        <taxon>Xanthobacteraceae</taxon>
        <taxon>Aquabacter</taxon>
    </lineage>
</organism>
<feature type="region of interest" description="Disordered" evidence="1">
    <location>
        <begin position="233"/>
        <end position="255"/>
    </location>
</feature>
<protein>
    <submittedName>
        <fullName evidence="3">Uncharacterized protein with HXXEE motif</fullName>
    </submittedName>
</protein>
<dbReference type="Proteomes" id="UP000294664">
    <property type="component" value="Unassembled WGS sequence"/>
</dbReference>
<evidence type="ECO:0000256" key="1">
    <source>
        <dbReference type="SAM" id="MobiDB-lite"/>
    </source>
</evidence>
<evidence type="ECO:0000313" key="4">
    <source>
        <dbReference type="Proteomes" id="UP000294664"/>
    </source>
</evidence>
<feature type="transmembrane region" description="Helical" evidence="2">
    <location>
        <begin position="91"/>
        <end position="111"/>
    </location>
</feature>
<feature type="transmembrane region" description="Helical" evidence="2">
    <location>
        <begin position="207"/>
        <end position="227"/>
    </location>
</feature>
<dbReference type="Pfam" id="PF13787">
    <property type="entry name" value="HXXEE"/>
    <property type="match status" value="1"/>
</dbReference>
<reference evidence="3 4" key="1">
    <citation type="submission" date="2019-03" db="EMBL/GenBank/DDBJ databases">
        <title>Genomic Encyclopedia of Type Strains, Phase IV (KMG-IV): sequencing the most valuable type-strain genomes for metagenomic binning, comparative biology and taxonomic classification.</title>
        <authorList>
            <person name="Goeker M."/>
        </authorList>
    </citation>
    <scope>NUCLEOTIDE SEQUENCE [LARGE SCALE GENOMIC DNA]</scope>
    <source>
        <strain evidence="3 4">DSM 9035</strain>
    </source>
</reference>
<evidence type="ECO:0000313" key="3">
    <source>
        <dbReference type="EMBL" id="TCT00581.1"/>
    </source>
</evidence>
<evidence type="ECO:0000256" key="2">
    <source>
        <dbReference type="SAM" id="Phobius"/>
    </source>
</evidence>
<proteinExistence type="predicted"/>
<keyword evidence="2" id="KW-0812">Transmembrane</keyword>
<dbReference type="AlphaFoldDB" id="A0A4R3LKZ0"/>
<accession>A0A4R3LKZ0</accession>
<sequence length="255" mass="26959">MPLFAITWPWIGLGAAGLLLILLASGDGLQTDRRVARWQDMTWLTWAGIAAYLLHQFEEHGIDLFGRPYAFRGFLCAEIGFRDAVSCPVPLSFITAVNVGSVWGSALIAALLAPRKPLIGLSFFAIPLVNLFAHLSPAVTAQRYNPGLATALLLFLPLSLWALAVAVRRYKAGVRAVLLVPLAGIAVHGVLMGSLLLYLRFGYGDAVLAAIQVLNAVVPAGLMLLVLPRAAPPPAAPKARRAPKAAGQGASSTGP</sequence>
<keyword evidence="4" id="KW-1185">Reference proteome</keyword>
<dbReference type="InterPro" id="IPR025671">
    <property type="entry name" value="HXXEE"/>
</dbReference>
<feature type="transmembrane region" description="Helical" evidence="2">
    <location>
        <begin position="179"/>
        <end position="201"/>
    </location>
</feature>
<keyword evidence="2" id="KW-0472">Membrane</keyword>
<feature type="transmembrane region" description="Helical" evidence="2">
    <location>
        <begin position="118"/>
        <end position="136"/>
    </location>
</feature>
<feature type="transmembrane region" description="Helical" evidence="2">
    <location>
        <begin position="148"/>
        <end position="167"/>
    </location>
</feature>
<name>A0A4R3LKZ0_9HYPH</name>
<gene>
    <name evidence="3" type="ORF">EDC64_1211</name>
</gene>
<dbReference type="OrthoDB" id="285799at2"/>
<feature type="transmembrane region" description="Helical" evidence="2">
    <location>
        <begin position="6"/>
        <end position="29"/>
    </location>
</feature>
<keyword evidence="2" id="KW-1133">Transmembrane helix</keyword>
<comment type="caution">
    <text evidence="3">The sequence shown here is derived from an EMBL/GenBank/DDBJ whole genome shotgun (WGS) entry which is preliminary data.</text>
</comment>
<dbReference type="EMBL" id="SMAI01000021">
    <property type="protein sequence ID" value="TCT00581.1"/>
    <property type="molecule type" value="Genomic_DNA"/>
</dbReference>